<dbReference type="AlphaFoldDB" id="A0AA46PRN7"/>
<protein>
    <submittedName>
        <fullName evidence="2">STAS domain-containing protein</fullName>
    </submittedName>
</protein>
<dbReference type="PANTHER" id="PTHR33495:SF2">
    <property type="entry name" value="ANTI-SIGMA FACTOR ANTAGONIST TM_1081-RELATED"/>
    <property type="match status" value="1"/>
</dbReference>
<name>A0AA46PRN7_9NOCA</name>
<evidence type="ECO:0000259" key="1">
    <source>
        <dbReference type="PROSITE" id="PS50801"/>
    </source>
</evidence>
<dbReference type="Gene3D" id="3.30.750.24">
    <property type="entry name" value="STAS domain"/>
    <property type="match status" value="1"/>
</dbReference>
<evidence type="ECO:0000313" key="3">
    <source>
        <dbReference type="Proteomes" id="UP001163947"/>
    </source>
</evidence>
<dbReference type="InterPro" id="IPR002645">
    <property type="entry name" value="STAS_dom"/>
</dbReference>
<dbReference type="PROSITE" id="PS50801">
    <property type="entry name" value="STAS"/>
    <property type="match status" value="1"/>
</dbReference>
<dbReference type="SUPFAM" id="SSF52091">
    <property type="entry name" value="SpoIIaa-like"/>
    <property type="match status" value="1"/>
</dbReference>
<dbReference type="Proteomes" id="UP001163947">
    <property type="component" value="Chromosome"/>
</dbReference>
<dbReference type="Pfam" id="PF13466">
    <property type="entry name" value="STAS_2"/>
    <property type="match status" value="1"/>
</dbReference>
<dbReference type="CDD" id="cd07043">
    <property type="entry name" value="STAS_anti-anti-sigma_factors"/>
    <property type="match status" value="1"/>
</dbReference>
<reference evidence="2" key="1">
    <citation type="submission" date="2022-09" db="EMBL/GenBank/DDBJ databases">
        <title>The genome sequence of Rhodococcus aetherivorans N1.</title>
        <authorList>
            <person name="Jiang W."/>
        </authorList>
    </citation>
    <scope>NUCLEOTIDE SEQUENCE</scope>
    <source>
        <strain evidence="2">N1</strain>
    </source>
</reference>
<dbReference type="GeneID" id="83620548"/>
<dbReference type="InterPro" id="IPR036513">
    <property type="entry name" value="STAS_dom_sf"/>
</dbReference>
<dbReference type="RefSeq" id="WP_043803312.1">
    <property type="nucleotide sequence ID" value="NZ_BAAAYP010000009.1"/>
</dbReference>
<dbReference type="InterPro" id="IPR058548">
    <property type="entry name" value="MlaB-like_STAS"/>
</dbReference>
<gene>
    <name evidence="2" type="ORF">OCS65_08985</name>
</gene>
<dbReference type="PANTHER" id="PTHR33495">
    <property type="entry name" value="ANTI-SIGMA FACTOR ANTAGONIST TM_1081-RELATED-RELATED"/>
    <property type="match status" value="1"/>
</dbReference>
<proteinExistence type="predicted"/>
<dbReference type="GO" id="GO:0043856">
    <property type="term" value="F:anti-sigma factor antagonist activity"/>
    <property type="evidence" value="ECO:0007669"/>
    <property type="project" value="TreeGrafter"/>
</dbReference>
<dbReference type="EMBL" id="CP106982">
    <property type="protein sequence ID" value="UYF95872.1"/>
    <property type="molecule type" value="Genomic_DNA"/>
</dbReference>
<evidence type="ECO:0000313" key="2">
    <source>
        <dbReference type="EMBL" id="UYF95872.1"/>
    </source>
</evidence>
<accession>A0AA46PRN7</accession>
<feature type="domain" description="STAS" evidence="1">
    <location>
        <begin position="40"/>
        <end position="119"/>
    </location>
</feature>
<organism evidence="2 3">
    <name type="scientific">Rhodococcus aetherivorans</name>
    <dbReference type="NCBI Taxonomy" id="191292"/>
    <lineage>
        <taxon>Bacteria</taxon>
        <taxon>Bacillati</taxon>
        <taxon>Actinomycetota</taxon>
        <taxon>Actinomycetes</taxon>
        <taxon>Mycobacteriales</taxon>
        <taxon>Nocardiaceae</taxon>
        <taxon>Rhodococcus</taxon>
    </lineage>
</organism>
<sequence>MSVVSQRKVTSLWVTRSDRSPVSFHTSAGADFSTERISSGLVRVAVAGELDMRNAPALRSYAGDQMHPSSRLVLDLSDVEFFGSAGLTVFDELDTLARRRSSRWALVGGRPVHRLLRVLGDPVHAHASLESAIHALRVPA</sequence>